<dbReference type="RefSeq" id="WP_092885781.1">
    <property type="nucleotide sequence ID" value="NZ_CP061498.1"/>
</dbReference>
<reference evidence="2 3" key="1">
    <citation type="submission" date="2016-10" db="EMBL/GenBank/DDBJ databases">
        <authorList>
            <person name="de Groot N.N."/>
        </authorList>
    </citation>
    <scope>NUCLEOTIDE SEQUENCE [LARGE SCALE GENOMIC DNA]</scope>
    <source>
        <strain evidence="2 3">CGMCC 1.8894</strain>
    </source>
</reference>
<feature type="domain" description="Bacteriophage phiJL001 Gp84 C-terminal" evidence="1">
    <location>
        <begin position="191"/>
        <end position="272"/>
    </location>
</feature>
<gene>
    <name evidence="2" type="ORF">SAMN04488238_102220</name>
</gene>
<name>A0A1H2TYU9_9RHOB</name>
<evidence type="ECO:0000259" key="1">
    <source>
        <dbReference type="Pfam" id="PF09356"/>
    </source>
</evidence>
<evidence type="ECO:0000313" key="3">
    <source>
        <dbReference type="Proteomes" id="UP000198539"/>
    </source>
</evidence>
<accession>A0A1H2TYU9</accession>
<dbReference type="AlphaFoldDB" id="A0A1H2TYU9"/>
<dbReference type="Proteomes" id="UP000198539">
    <property type="component" value="Unassembled WGS sequence"/>
</dbReference>
<protein>
    <recommendedName>
        <fullName evidence="1">Bacteriophage phiJL001 Gp84 C-terminal domain-containing protein</fullName>
    </recommendedName>
</protein>
<evidence type="ECO:0000313" key="2">
    <source>
        <dbReference type="EMBL" id="SDW48907.1"/>
    </source>
</evidence>
<sequence>MTLQAHLESGATTVARVWLLTRADGVVMGFTDHDRDLHFGGVVYRAGAGLTARALEQTTGLSVDNSEAVGALSDGALTEADIRAGRYDGATLEIAEVNWAAQSQRRVVFRGTLGEVSHQGGAFRAELRGLTEALGVAGGRIYQADCTAVLGDAACRFDLSVPGYRTEAALLASDDGCVLRLPALPGFDDLWFEGGRVQVMSGAAMGQTGVIKADRVQGAARVIELWQALGALPARGDLLRLDAGCDKRAATCRLKFANMVNFQGFPHIPGEDWLMAYPRRAGANTGAALRGAAGA</sequence>
<dbReference type="InterPro" id="IPR011928">
    <property type="entry name" value="Phage_phiJL001_Gp84"/>
</dbReference>
<keyword evidence="3" id="KW-1185">Reference proteome</keyword>
<dbReference type="NCBIfam" id="TIGR02218">
    <property type="entry name" value="phg_TIGR02218"/>
    <property type="match status" value="1"/>
</dbReference>
<dbReference type="InterPro" id="IPR018964">
    <property type="entry name" value="Phage_phiJL001_Gp84_C"/>
</dbReference>
<dbReference type="Pfam" id="PF09356">
    <property type="entry name" value="Phage_BR0599"/>
    <property type="match status" value="1"/>
</dbReference>
<dbReference type="Pfam" id="PF09931">
    <property type="entry name" value="Phage_phiJL001_Gp84_N"/>
    <property type="match status" value="1"/>
</dbReference>
<dbReference type="EMBL" id="FNOM01000002">
    <property type="protein sequence ID" value="SDW48907.1"/>
    <property type="molecule type" value="Genomic_DNA"/>
</dbReference>
<dbReference type="OrthoDB" id="1633386at2"/>
<proteinExistence type="predicted"/>
<organism evidence="2 3">
    <name type="scientific">Roseicitreum antarcticum</name>
    <dbReference type="NCBI Taxonomy" id="564137"/>
    <lineage>
        <taxon>Bacteria</taxon>
        <taxon>Pseudomonadati</taxon>
        <taxon>Pseudomonadota</taxon>
        <taxon>Alphaproteobacteria</taxon>
        <taxon>Rhodobacterales</taxon>
        <taxon>Paracoccaceae</taxon>
        <taxon>Roseicitreum</taxon>
    </lineage>
</organism>
<dbReference type="STRING" id="564137.SAMN04488238_102220"/>